<dbReference type="Proteomes" id="UP000188533">
    <property type="component" value="Unassembled WGS sequence"/>
</dbReference>
<organism evidence="1 2">
    <name type="scientific">Lentinula edodes</name>
    <name type="common">Shiitake mushroom</name>
    <name type="synonym">Lentinus edodes</name>
    <dbReference type="NCBI Taxonomy" id="5353"/>
    <lineage>
        <taxon>Eukaryota</taxon>
        <taxon>Fungi</taxon>
        <taxon>Dikarya</taxon>
        <taxon>Basidiomycota</taxon>
        <taxon>Agaricomycotina</taxon>
        <taxon>Agaricomycetes</taxon>
        <taxon>Agaricomycetidae</taxon>
        <taxon>Agaricales</taxon>
        <taxon>Marasmiineae</taxon>
        <taxon>Omphalotaceae</taxon>
        <taxon>Lentinula</taxon>
    </lineage>
</organism>
<reference evidence="1 2" key="2">
    <citation type="submission" date="2017-02" db="EMBL/GenBank/DDBJ databases">
        <title>A genome survey and senescence transcriptome analysis in Lentinula edodes.</title>
        <authorList>
            <person name="Sakamoto Y."/>
            <person name="Nakade K."/>
            <person name="Sato S."/>
            <person name="Yoshida Y."/>
            <person name="Miyazaki K."/>
            <person name="Natsume S."/>
            <person name="Konno N."/>
        </authorList>
    </citation>
    <scope>NUCLEOTIDE SEQUENCE [LARGE SCALE GENOMIC DNA]</scope>
    <source>
        <strain evidence="1 2">NBRC 111202</strain>
    </source>
</reference>
<proteinExistence type="predicted"/>
<accession>A0A1Q3EII8</accession>
<sequence>MPSLPAFKSVPSNYMKEVSILFTASKNSPVTTQRITKDKATKYPAQKVVEAMFESAWKELGLEQSGKLPVMHFFTYQYLRNWNHREVLKYEITRDAAKHGKGTCNDNCYATATPVEGKNDHFDFEIQLDVEGEDGKLQVFSKKGVKVDL</sequence>
<name>A0A1Q3EII8_LENED</name>
<comment type="caution">
    <text evidence="1">The sequence shown here is derived from an EMBL/GenBank/DDBJ whole genome shotgun (WGS) entry which is preliminary data.</text>
</comment>
<evidence type="ECO:0000313" key="2">
    <source>
        <dbReference type="Proteomes" id="UP000188533"/>
    </source>
</evidence>
<keyword evidence="2" id="KW-1185">Reference proteome</keyword>
<protein>
    <submittedName>
        <fullName evidence="1">Uncharacterized protein</fullName>
    </submittedName>
</protein>
<evidence type="ECO:0000313" key="1">
    <source>
        <dbReference type="EMBL" id="GAW06996.1"/>
    </source>
</evidence>
<dbReference type="AlphaFoldDB" id="A0A1Q3EII8"/>
<dbReference type="EMBL" id="BDGU01000373">
    <property type="protein sequence ID" value="GAW06996.1"/>
    <property type="molecule type" value="Genomic_DNA"/>
</dbReference>
<gene>
    <name evidence="1" type="ORF">LENED_008955</name>
</gene>
<reference evidence="1 2" key="1">
    <citation type="submission" date="2016-08" db="EMBL/GenBank/DDBJ databases">
        <authorList>
            <consortium name="Lentinula edodes genome sequencing consortium"/>
            <person name="Sakamoto Y."/>
            <person name="Nakade K."/>
            <person name="Sato S."/>
            <person name="Yoshida Y."/>
            <person name="Miyazaki K."/>
            <person name="Natsume S."/>
            <person name="Konno N."/>
        </authorList>
    </citation>
    <scope>NUCLEOTIDE SEQUENCE [LARGE SCALE GENOMIC DNA]</scope>
    <source>
        <strain evidence="1 2">NBRC 111202</strain>
    </source>
</reference>